<gene>
    <name evidence="4" type="ORF">AXF42_Ash001913</name>
</gene>
<dbReference type="OrthoDB" id="1923159at2759"/>
<dbReference type="EMBL" id="KZ452001">
    <property type="protein sequence ID" value="PKA52932.1"/>
    <property type="molecule type" value="Genomic_DNA"/>
</dbReference>
<name>A0A2I0ABL0_9ASPA</name>
<evidence type="ECO:0000259" key="3">
    <source>
        <dbReference type="PROSITE" id="PS50089"/>
    </source>
</evidence>
<dbReference type="Pfam" id="PF14570">
    <property type="entry name" value="zf-RING_4"/>
    <property type="match status" value="1"/>
</dbReference>
<dbReference type="PROSITE" id="PS50089">
    <property type="entry name" value="ZF_RING_2"/>
    <property type="match status" value="1"/>
</dbReference>
<dbReference type="STRING" id="1088818.A0A2I0ABL0"/>
<feature type="compositionally biased region" description="Polar residues" evidence="2">
    <location>
        <begin position="62"/>
        <end position="72"/>
    </location>
</feature>
<evidence type="ECO:0000256" key="1">
    <source>
        <dbReference type="PROSITE-ProRule" id="PRU00175"/>
    </source>
</evidence>
<feature type="region of interest" description="Disordered" evidence="2">
    <location>
        <begin position="1"/>
        <end position="24"/>
    </location>
</feature>
<dbReference type="InterPro" id="IPR001841">
    <property type="entry name" value="Znf_RING"/>
</dbReference>
<dbReference type="InterPro" id="IPR039780">
    <property type="entry name" value="Mot2"/>
</dbReference>
<keyword evidence="1" id="KW-0479">Metal-binding</keyword>
<accession>A0A2I0ABL0</accession>
<organism evidence="4 5">
    <name type="scientific">Apostasia shenzhenica</name>
    <dbReference type="NCBI Taxonomy" id="1088818"/>
    <lineage>
        <taxon>Eukaryota</taxon>
        <taxon>Viridiplantae</taxon>
        <taxon>Streptophyta</taxon>
        <taxon>Embryophyta</taxon>
        <taxon>Tracheophyta</taxon>
        <taxon>Spermatophyta</taxon>
        <taxon>Magnoliopsida</taxon>
        <taxon>Liliopsida</taxon>
        <taxon>Asparagales</taxon>
        <taxon>Orchidaceae</taxon>
        <taxon>Apostasioideae</taxon>
        <taxon>Apostasia</taxon>
    </lineage>
</organism>
<dbReference type="GO" id="GO:0016567">
    <property type="term" value="P:protein ubiquitination"/>
    <property type="evidence" value="ECO:0007669"/>
    <property type="project" value="TreeGrafter"/>
</dbReference>
<dbReference type="GO" id="GO:0030014">
    <property type="term" value="C:CCR4-NOT complex"/>
    <property type="evidence" value="ECO:0007669"/>
    <property type="project" value="InterPro"/>
</dbReference>
<dbReference type="GO" id="GO:0008270">
    <property type="term" value="F:zinc ion binding"/>
    <property type="evidence" value="ECO:0007669"/>
    <property type="project" value="UniProtKB-KW"/>
</dbReference>
<evidence type="ECO:0000313" key="5">
    <source>
        <dbReference type="Proteomes" id="UP000236161"/>
    </source>
</evidence>
<dbReference type="AlphaFoldDB" id="A0A2I0ABL0"/>
<dbReference type="InterPro" id="IPR013083">
    <property type="entry name" value="Znf_RING/FYVE/PHD"/>
</dbReference>
<feature type="region of interest" description="Disordered" evidence="2">
    <location>
        <begin position="91"/>
        <end position="193"/>
    </location>
</feature>
<reference evidence="4 5" key="1">
    <citation type="journal article" date="2017" name="Nature">
        <title>The Apostasia genome and the evolution of orchids.</title>
        <authorList>
            <person name="Zhang G.Q."/>
            <person name="Liu K.W."/>
            <person name="Li Z."/>
            <person name="Lohaus R."/>
            <person name="Hsiao Y.Y."/>
            <person name="Niu S.C."/>
            <person name="Wang J.Y."/>
            <person name="Lin Y.C."/>
            <person name="Xu Q."/>
            <person name="Chen L.J."/>
            <person name="Yoshida K."/>
            <person name="Fujiwara S."/>
            <person name="Wang Z.W."/>
            <person name="Zhang Y.Q."/>
            <person name="Mitsuda N."/>
            <person name="Wang M."/>
            <person name="Liu G.H."/>
            <person name="Pecoraro L."/>
            <person name="Huang H.X."/>
            <person name="Xiao X.J."/>
            <person name="Lin M."/>
            <person name="Wu X.Y."/>
            <person name="Wu W.L."/>
            <person name="Chen Y.Y."/>
            <person name="Chang S.B."/>
            <person name="Sakamoto S."/>
            <person name="Ohme-Takagi M."/>
            <person name="Yagi M."/>
            <person name="Zeng S.J."/>
            <person name="Shen C.Y."/>
            <person name="Yeh C.M."/>
            <person name="Luo Y.B."/>
            <person name="Tsai W.C."/>
            <person name="Van de Peer Y."/>
            <person name="Liu Z.J."/>
        </authorList>
    </citation>
    <scope>NUCLEOTIDE SEQUENCE [LARGE SCALE GENOMIC DNA]</scope>
    <source>
        <strain evidence="5">cv. Shenzhen</strain>
        <tissue evidence="4">Stem</tissue>
    </source>
</reference>
<dbReference type="InterPro" id="IPR039515">
    <property type="entry name" value="NOT4_mRING-HC-C4C4"/>
</dbReference>
<dbReference type="Proteomes" id="UP000236161">
    <property type="component" value="Unassembled WGS sequence"/>
</dbReference>
<keyword evidence="5" id="KW-1185">Reference proteome</keyword>
<evidence type="ECO:0000313" key="4">
    <source>
        <dbReference type="EMBL" id="PKA52932.1"/>
    </source>
</evidence>
<sequence length="333" mass="36444">MGDDAMASNASEPAMSGELGKKKRANKYAKLKQCKLDARRKQWLSQVKNNGGKEVFMDASPISASSQRTSNLPRPCQGVLEGRSAVVEALASLDQDGSGLHDSDSESPAQSPSPGGKMRRKGSSCTISSGSSLWSCSRSVSDAEEEREQESRGDEQLGADDWEEVADALPVTADHTKANPDHGNTLVDSKTDDQDFQKNARVNLGRSKPEPNRKLHRAWRPDDAARPHCFPTLSKHRNIQVNRERRYAASGCGQAGILSTPSSCPICVEDFDLTDSRFHPCCCGFRICLFCHKKILEEGDGRCPGCRRPYEQSIGMENGISGMVLSFPSRFSY</sequence>
<feature type="region of interest" description="Disordered" evidence="2">
    <location>
        <begin position="48"/>
        <end position="77"/>
    </location>
</feature>
<dbReference type="SUPFAM" id="SSF57850">
    <property type="entry name" value="RING/U-box"/>
    <property type="match status" value="1"/>
</dbReference>
<feature type="compositionally biased region" description="Acidic residues" evidence="2">
    <location>
        <begin position="157"/>
        <end position="166"/>
    </location>
</feature>
<keyword evidence="1" id="KW-0862">Zinc</keyword>
<dbReference type="GO" id="GO:0004842">
    <property type="term" value="F:ubiquitin-protein transferase activity"/>
    <property type="evidence" value="ECO:0007669"/>
    <property type="project" value="InterPro"/>
</dbReference>
<dbReference type="CDD" id="cd16618">
    <property type="entry name" value="mRING-HC-C4C4_CNOT4"/>
    <property type="match status" value="1"/>
</dbReference>
<dbReference type="PANTHER" id="PTHR12603:SF0">
    <property type="entry name" value="CCR4-NOT TRANSCRIPTION COMPLEX SUBUNIT 4"/>
    <property type="match status" value="1"/>
</dbReference>
<protein>
    <submittedName>
        <fullName evidence="4">CCR4-NOT transcription complex subunit 4</fullName>
    </submittedName>
</protein>
<proteinExistence type="predicted"/>
<evidence type="ECO:0000256" key="2">
    <source>
        <dbReference type="SAM" id="MobiDB-lite"/>
    </source>
</evidence>
<dbReference type="Gene3D" id="3.30.40.10">
    <property type="entry name" value="Zinc/RING finger domain, C3HC4 (zinc finger)"/>
    <property type="match status" value="1"/>
</dbReference>
<keyword evidence="1" id="KW-0863">Zinc-finger</keyword>
<feature type="compositionally biased region" description="Low complexity" evidence="2">
    <location>
        <begin position="123"/>
        <end position="140"/>
    </location>
</feature>
<dbReference type="PANTHER" id="PTHR12603">
    <property type="entry name" value="CCR4-NOT TRANSCRIPTION COMPLEX RELATED"/>
    <property type="match status" value="1"/>
</dbReference>
<feature type="domain" description="RING-type" evidence="3">
    <location>
        <begin position="264"/>
        <end position="307"/>
    </location>
</feature>